<accession>A0A1G5R719</accession>
<dbReference type="RefSeq" id="WP_049582949.1">
    <property type="nucleotide sequence ID" value="NZ_CAWQXX010000065.1"/>
</dbReference>
<feature type="coiled-coil region" evidence="1">
    <location>
        <begin position="248"/>
        <end position="292"/>
    </location>
</feature>
<sequence length="601" mass="66832">MTISIHELVVTGPGKVPAKLTLNGKSHLVFGPTDTGKSYIVECFRYCFGGGQKPKGVGFSDGYTRAAVQISLSNGDCFTLFRDLLNGEEAVYEGFHENPPQSEIALEKNISELLQTWCGAAGVKILTKSGKLGNLTAGDLRRVSIFDEIETLDNVSFEGKDTNLKTRNKSALAMILSGSDDSEMVLPASTNDRNIAKGHTEAINEQINSLLADIPDGLSLKDAQESLLKVTAEIEIINRHIRSHASELAELRNTRLIIDKERRQLSQELAALKEAENRFQLLDKKYVSDQQRLQAISTAASIADSFEIRPCPLCYTDIQHQLRHKDQDTQTPMLRLAAHAENEKISGLREGLKEALNDVLISLDEISNALKKNAREALENEQKQEALLSPQSINIKYGLETLSDRKVTLSMAVADLLRVENLKIRLAEMKEKSKRKKQTVNRDMSESSTVLCKRVKALLDTWGVPSVDSVYFDDSISDIDINQRKRTSYGKGKRGIFLTAYMVALMERATVNGHPHLGFTIIDSPVVTYKDPKHGTNSDGEELLDESVKDRFYTWLANRTEPGQILILENEEPNLETLNTLNFTEFVGPKGVPGRLGFFPV</sequence>
<dbReference type="InterPro" id="IPR027417">
    <property type="entry name" value="P-loop_NTPase"/>
</dbReference>
<evidence type="ECO:0000313" key="2">
    <source>
        <dbReference type="EMBL" id="SCZ69766.1"/>
    </source>
</evidence>
<dbReference type="GeneID" id="45655942"/>
<dbReference type="Gene3D" id="3.40.50.300">
    <property type="entry name" value="P-loop containing nucleotide triphosphate hydrolases"/>
    <property type="match status" value="1"/>
</dbReference>
<gene>
    <name evidence="2" type="ORF">SAMN02982990_03328</name>
</gene>
<evidence type="ECO:0000256" key="1">
    <source>
        <dbReference type="SAM" id="Coils"/>
    </source>
</evidence>
<dbReference type="AlphaFoldDB" id="A0A1G5R719"/>
<dbReference type="OrthoDB" id="975794at2"/>
<evidence type="ECO:0000313" key="3">
    <source>
        <dbReference type="Proteomes" id="UP000183223"/>
    </source>
</evidence>
<proteinExistence type="predicted"/>
<protein>
    <submittedName>
        <fullName evidence="2">Uncharacterized protein</fullName>
    </submittedName>
</protein>
<keyword evidence="3" id="KW-1185">Reference proteome</keyword>
<name>A0A1G5R719_PHOLU</name>
<reference evidence="3" key="1">
    <citation type="submission" date="2016-10" db="EMBL/GenBank/DDBJ databases">
        <authorList>
            <person name="Varghese N."/>
            <person name="Submissions S."/>
        </authorList>
    </citation>
    <scope>NUCLEOTIDE SEQUENCE [LARGE SCALE GENOMIC DNA]</scope>
    <source>
        <strain evidence="3">ATCC 29999</strain>
    </source>
</reference>
<keyword evidence="1" id="KW-0175">Coiled coil</keyword>
<organism evidence="2 3">
    <name type="scientific">Photorhabdus luminescens</name>
    <name type="common">Xenorhabdus luminescens</name>
    <dbReference type="NCBI Taxonomy" id="29488"/>
    <lineage>
        <taxon>Bacteria</taxon>
        <taxon>Pseudomonadati</taxon>
        <taxon>Pseudomonadota</taxon>
        <taxon>Gammaproteobacteria</taxon>
        <taxon>Enterobacterales</taxon>
        <taxon>Morganellaceae</taxon>
        <taxon>Photorhabdus</taxon>
    </lineage>
</organism>
<dbReference type="EMBL" id="FMWJ01000018">
    <property type="protein sequence ID" value="SCZ69766.1"/>
    <property type="molecule type" value="Genomic_DNA"/>
</dbReference>
<dbReference type="Proteomes" id="UP000183223">
    <property type="component" value="Unassembled WGS sequence"/>
</dbReference>